<accession>X1NNP5</accession>
<comment type="caution">
    <text evidence="1">The sequence shown here is derived from an EMBL/GenBank/DDBJ whole genome shotgun (WGS) entry which is preliminary data.</text>
</comment>
<protein>
    <submittedName>
        <fullName evidence="1">Uncharacterized protein</fullName>
    </submittedName>
</protein>
<gene>
    <name evidence="1" type="ORF">S06H3_39566</name>
</gene>
<reference evidence="1" key="1">
    <citation type="journal article" date="2014" name="Front. Microbiol.">
        <title>High frequency of phylogenetically diverse reductive dehalogenase-homologous genes in deep subseafloor sedimentary metagenomes.</title>
        <authorList>
            <person name="Kawai M."/>
            <person name="Futagami T."/>
            <person name="Toyoda A."/>
            <person name="Takaki Y."/>
            <person name="Nishi S."/>
            <person name="Hori S."/>
            <person name="Arai W."/>
            <person name="Tsubouchi T."/>
            <person name="Morono Y."/>
            <person name="Uchiyama I."/>
            <person name="Ito T."/>
            <person name="Fujiyama A."/>
            <person name="Inagaki F."/>
            <person name="Takami H."/>
        </authorList>
    </citation>
    <scope>NUCLEOTIDE SEQUENCE</scope>
    <source>
        <strain evidence="1">Expedition CK06-06</strain>
    </source>
</reference>
<dbReference type="EMBL" id="BARV01024217">
    <property type="protein sequence ID" value="GAI45228.1"/>
    <property type="molecule type" value="Genomic_DNA"/>
</dbReference>
<dbReference type="AlphaFoldDB" id="X1NNP5"/>
<proteinExistence type="predicted"/>
<evidence type="ECO:0000313" key="1">
    <source>
        <dbReference type="EMBL" id="GAI45228.1"/>
    </source>
</evidence>
<organism evidence="1">
    <name type="scientific">marine sediment metagenome</name>
    <dbReference type="NCBI Taxonomy" id="412755"/>
    <lineage>
        <taxon>unclassified sequences</taxon>
        <taxon>metagenomes</taxon>
        <taxon>ecological metagenomes</taxon>
    </lineage>
</organism>
<feature type="non-terminal residue" evidence="1">
    <location>
        <position position="197"/>
    </location>
</feature>
<name>X1NNP5_9ZZZZ</name>
<sequence>MLSHALYYPYIDFKDVNWIKSMSMFYDVIYRIVPDGLIPSDNEKLQPLLEDENIGKMIDPISYSANASEHFLAEIKNWDAAALCPSDGYIDLSRIHEDKTDEKVKNLFKELGYKETEGWSYVPTELASNYMLYLATEISIKTRLCLLTNEWAPWTATTYFNLNGNIDEFMMAYESDSKYIEDPYALYSLIISEISPT</sequence>